<evidence type="ECO:0000313" key="3">
    <source>
        <dbReference type="Proteomes" id="UP000619788"/>
    </source>
</evidence>
<reference evidence="2 3" key="1">
    <citation type="submission" date="2021-01" db="EMBL/GenBank/DDBJ databases">
        <title>Whole genome shotgun sequence of Planobispora siamensis NBRC 107568.</title>
        <authorList>
            <person name="Komaki H."/>
            <person name="Tamura T."/>
        </authorList>
    </citation>
    <scope>NUCLEOTIDE SEQUENCE [LARGE SCALE GENOMIC DNA]</scope>
    <source>
        <strain evidence="2 3">NBRC 107568</strain>
    </source>
</reference>
<dbReference type="AlphaFoldDB" id="A0A8J3SIV1"/>
<organism evidence="2 3">
    <name type="scientific">Planobispora siamensis</name>
    <dbReference type="NCBI Taxonomy" id="936338"/>
    <lineage>
        <taxon>Bacteria</taxon>
        <taxon>Bacillati</taxon>
        <taxon>Actinomycetota</taxon>
        <taxon>Actinomycetes</taxon>
        <taxon>Streptosporangiales</taxon>
        <taxon>Streptosporangiaceae</taxon>
        <taxon>Planobispora</taxon>
    </lineage>
</organism>
<keyword evidence="3" id="KW-1185">Reference proteome</keyword>
<accession>A0A8J3SIV1</accession>
<name>A0A8J3SIV1_9ACTN</name>
<feature type="region of interest" description="Disordered" evidence="1">
    <location>
        <begin position="1"/>
        <end position="20"/>
    </location>
</feature>
<evidence type="ECO:0000313" key="2">
    <source>
        <dbReference type="EMBL" id="GIH95107.1"/>
    </source>
</evidence>
<gene>
    <name evidence="2" type="ORF">Psi01_57370</name>
</gene>
<dbReference type="Proteomes" id="UP000619788">
    <property type="component" value="Unassembled WGS sequence"/>
</dbReference>
<comment type="caution">
    <text evidence="2">The sequence shown here is derived from an EMBL/GenBank/DDBJ whole genome shotgun (WGS) entry which is preliminary data.</text>
</comment>
<protein>
    <submittedName>
        <fullName evidence="2">Uncharacterized protein</fullName>
    </submittedName>
</protein>
<sequence>MENVNCNQIGSYSHDSRASTPSDLQIVPLMLTWSGPTQRQAPAEGQIKHTGKGQLACTWDDSLATLGSRMAP</sequence>
<evidence type="ECO:0000256" key="1">
    <source>
        <dbReference type="SAM" id="MobiDB-lite"/>
    </source>
</evidence>
<dbReference type="EMBL" id="BOOJ01000050">
    <property type="protein sequence ID" value="GIH95107.1"/>
    <property type="molecule type" value="Genomic_DNA"/>
</dbReference>
<proteinExistence type="predicted"/>